<accession>A0ABW5BJN1</accession>
<organism evidence="1 2">
    <name type="scientific">Kiloniella antarctica</name>
    <dbReference type="NCBI Taxonomy" id="1550907"/>
    <lineage>
        <taxon>Bacteria</taxon>
        <taxon>Pseudomonadati</taxon>
        <taxon>Pseudomonadota</taxon>
        <taxon>Alphaproteobacteria</taxon>
        <taxon>Rhodospirillales</taxon>
        <taxon>Kiloniellaceae</taxon>
        <taxon>Kiloniella</taxon>
    </lineage>
</organism>
<evidence type="ECO:0000313" key="2">
    <source>
        <dbReference type="Proteomes" id="UP001597294"/>
    </source>
</evidence>
<sequence length="60" mass="7120">LVAKTNKPPFTHPFHLIYNVKQQNSETIRLREQDDIQPTSCLRQYKFSNNFFHLTSVKTV</sequence>
<reference evidence="2" key="1">
    <citation type="journal article" date="2019" name="Int. J. Syst. Evol. Microbiol.">
        <title>The Global Catalogue of Microorganisms (GCM) 10K type strain sequencing project: providing services to taxonomists for standard genome sequencing and annotation.</title>
        <authorList>
            <consortium name="The Broad Institute Genomics Platform"/>
            <consortium name="The Broad Institute Genome Sequencing Center for Infectious Disease"/>
            <person name="Wu L."/>
            <person name="Ma J."/>
        </authorList>
    </citation>
    <scope>NUCLEOTIDE SEQUENCE [LARGE SCALE GENOMIC DNA]</scope>
    <source>
        <strain evidence="2">CGMCC 4.7192</strain>
    </source>
</reference>
<feature type="non-terminal residue" evidence="1">
    <location>
        <position position="1"/>
    </location>
</feature>
<proteinExistence type="predicted"/>
<gene>
    <name evidence="1" type="ORF">ACFSKO_06960</name>
</gene>
<dbReference type="EMBL" id="JBHUII010000004">
    <property type="protein sequence ID" value="MFD2205341.1"/>
    <property type="molecule type" value="Genomic_DNA"/>
</dbReference>
<keyword evidence="2" id="KW-1185">Reference proteome</keyword>
<name>A0ABW5BJN1_9PROT</name>
<comment type="caution">
    <text evidence="1">The sequence shown here is derived from an EMBL/GenBank/DDBJ whole genome shotgun (WGS) entry which is preliminary data.</text>
</comment>
<dbReference type="RefSeq" id="WP_380249863.1">
    <property type="nucleotide sequence ID" value="NZ_JBHUII010000004.1"/>
</dbReference>
<protein>
    <submittedName>
        <fullName evidence="1">Uncharacterized protein</fullName>
    </submittedName>
</protein>
<dbReference type="Proteomes" id="UP001597294">
    <property type="component" value="Unassembled WGS sequence"/>
</dbReference>
<evidence type="ECO:0000313" key="1">
    <source>
        <dbReference type="EMBL" id="MFD2205341.1"/>
    </source>
</evidence>